<protein>
    <recommendedName>
        <fullName evidence="12">Glycosyltransferase family 92 protein</fullName>
    </recommendedName>
</protein>
<evidence type="ECO:0000256" key="2">
    <source>
        <dbReference type="ARBA" id="ARBA00007647"/>
    </source>
</evidence>
<dbReference type="AlphaFoldDB" id="A0A559M9M0"/>
<dbReference type="GO" id="GO:0016020">
    <property type="term" value="C:membrane"/>
    <property type="evidence" value="ECO:0007669"/>
    <property type="project" value="UniProtKB-SubCell"/>
</dbReference>
<keyword evidence="6 9" id="KW-1133">Transmembrane helix</keyword>
<dbReference type="PANTHER" id="PTHR21461">
    <property type="entry name" value="GLYCOSYLTRANSFERASE FAMILY 92 PROTEIN"/>
    <property type="match status" value="1"/>
</dbReference>
<evidence type="ECO:0000256" key="4">
    <source>
        <dbReference type="ARBA" id="ARBA00022679"/>
    </source>
</evidence>
<dbReference type="InterPro" id="IPR008166">
    <property type="entry name" value="Glyco_transf_92"/>
</dbReference>
<gene>
    <name evidence="10" type="ORF">LAWI1_G006527</name>
</gene>
<feature type="compositionally biased region" description="Basic and acidic residues" evidence="8">
    <location>
        <begin position="267"/>
        <end position="327"/>
    </location>
</feature>
<keyword evidence="4" id="KW-0808">Transferase</keyword>
<evidence type="ECO:0000256" key="9">
    <source>
        <dbReference type="SAM" id="Phobius"/>
    </source>
</evidence>
<evidence type="ECO:0000256" key="1">
    <source>
        <dbReference type="ARBA" id="ARBA00004167"/>
    </source>
</evidence>
<accession>A0A559M9M0</accession>
<dbReference type="GO" id="GO:0005737">
    <property type="term" value="C:cytoplasm"/>
    <property type="evidence" value="ECO:0007669"/>
    <property type="project" value="TreeGrafter"/>
</dbReference>
<proteinExistence type="inferred from homology"/>
<comment type="subcellular location">
    <subcellularLocation>
        <location evidence="1">Membrane</location>
        <topology evidence="1">Single-pass membrane protein</topology>
    </subcellularLocation>
</comment>
<organism evidence="10 11">
    <name type="scientific">Lachnellula willkommii</name>
    <dbReference type="NCBI Taxonomy" id="215461"/>
    <lineage>
        <taxon>Eukaryota</taxon>
        <taxon>Fungi</taxon>
        <taxon>Dikarya</taxon>
        <taxon>Ascomycota</taxon>
        <taxon>Pezizomycotina</taxon>
        <taxon>Leotiomycetes</taxon>
        <taxon>Helotiales</taxon>
        <taxon>Lachnaceae</taxon>
        <taxon>Lachnellula</taxon>
    </lineage>
</organism>
<keyword evidence="7 9" id="KW-0472">Membrane</keyword>
<dbReference type="GO" id="GO:0016757">
    <property type="term" value="F:glycosyltransferase activity"/>
    <property type="evidence" value="ECO:0007669"/>
    <property type="project" value="UniProtKB-KW"/>
</dbReference>
<sequence>MATSPKVLLQISLMKITSLNWRLIWVGTFLFMGLYFVAFDKQPLTPDQIQEMQKDLPLEIEPAHEAPKAASAPKNNVYDSRFDDQVQIEDPNPVLGTKWDSPLDAIPGRRTPEENEKLRGDAKAQQVLNQAAEKEEIKQAQKAKPNEDKLEEERFREAKLKEAKLKEEKPMDNKSKEPPKESNLIGEMPKDTKPSNDASKDNKVKEGPKTAKAKSRPEASKATSRNEKLKDGAKEDKPKNDKPKSEQPKKSPKEHGSENDKSEEEAKEGQLKEDKAKAQKDEQSKSENHEGEPKGTKEEVSTKKPDSKSQVEKVVDPQKGGNEKSADTDEAPGLDKPVPPEDYVAFCVAVKDQARDLPEFFIHHYHHIGIRRFYIMDDRSEKPLSTALKDYGIPSEWITFESQAQYDRAGGQSEQLSIYTRCLNLHRTKHTWMAFIDVDEFIEMTAGNETLQDLLHEFEKHEDIGALAMNWRMHTSSGLKTRPESARKAFVDCTWDDEEHDGETSHNRHVKSIVRMSKAMTPIGPHLWHLADGAKSVGEHMDPVTTEAWRWPITRNRIALHHYAGKSREEYEEKMLRGNAMDDPKTEAFWNSLEHDQPHVPCPEMAKYDP</sequence>
<evidence type="ECO:0000256" key="6">
    <source>
        <dbReference type="ARBA" id="ARBA00022989"/>
    </source>
</evidence>
<keyword evidence="5 9" id="KW-0812">Transmembrane</keyword>
<feature type="transmembrane region" description="Helical" evidence="9">
    <location>
        <begin position="21"/>
        <end position="39"/>
    </location>
</feature>
<feature type="compositionally biased region" description="Basic and acidic residues" evidence="8">
    <location>
        <begin position="188"/>
        <end position="260"/>
    </location>
</feature>
<feature type="region of interest" description="Disordered" evidence="8">
    <location>
        <begin position="89"/>
        <end position="338"/>
    </location>
</feature>
<comment type="caution">
    <text evidence="10">The sequence shown here is derived from an EMBL/GenBank/DDBJ whole genome shotgun (WGS) entry which is preliminary data.</text>
</comment>
<comment type="similarity">
    <text evidence="2">Belongs to the glycosyltransferase 92 family.</text>
</comment>
<evidence type="ECO:0000256" key="3">
    <source>
        <dbReference type="ARBA" id="ARBA00022676"/>
    </source>
</evidence>
<dbReference type="Pfam" id="PF01697">
    <property type="entry name" value="Glyco_transf_92"/>
    <property type="match status" value="1"/>
</dbReference>
<keyword evidence="3" id="KW-0328">Glycosyltransferase</keyword>
<dbReference type="EMBL" id="QGML01001149">
    <property type="protein sequence ID" value="TVY89666.1"/>
    <property type="molecule type" value="Genomic_DNA"/>
</dbReference>
<evidence type="ECO:0000256" key="7">
    <source>
        <dbReference type="ARBA" id="ARBA00023136"/>
    </source>
</evidence>
<keyword evidence="11" id="KW-1185">Reference proteome</keyword>
<evidence type="ECO:0000313" key="11">
    <source>
        <dbReference type="Proteomes" id="UP000315522"/>
    </source>
</evidence>
<reference evidence="10 11" key="1">
    <citation type="submission" date="2018-05" db="EMBL/GenBank/DDBJ databases">
        <title>Genome sequencing and assembly of the regulated plant pathogen Lachnellula willkommii and related sister species for the development of diagnostic species identification markers.</title>
        <authorList>
            <person name="Giroux E."/>
            <person name="Bilodeau G."/>
        </authorList>
    </citation>
    <scope>NUCLEOTIDE SEQUENCE [LARGE SCALE GENOMIC DNA]</scope>
    <source>
        <strain evidence="10 11">CBS 172.35</strain>
    </source>
</reference>
<evidence type="ECO:0000256" key="8">
    <source>
        <dbReference type="SAM" id="MobiDB-lite"/>
    </source>
</evidence>
<evidence type="ECO:0000256" key="5">
    <source>
        <dbReference type="ARBA" id="ARBA00022692"/>
    </source>
</evidence>
<dbReference type="Proteomes" id="UP000315522">
    <property type="component" value="Unassembled WGS sequence"/>
</dbReference>
<name>A0A559M9M0_9HELO</name>
<evidence type="ECO:0008006" key="12">
    <source>
        <dbReference type="Google" id="ProtNLM"/>
    </source>
</evidence>
<feature type="compositionally biased region" description="Basic and acidic residues" evidence="8">
    <location>
        <begin position="132"/>
        <end position="180"/>
    </location>
</feature>
<dbReference type="PANTHER" id="PTHR21461:SF69">
    <property type="entry name" value="GLYCOSYLTRANSFERASE FAMILY 92 PROTEIN"/>
    <property type="match status" value="1"/>
</dbReference>
<feature type="compositionally biased region" description="Basic and acidic residues" evidence="8">
    <location>
        <begin position="110"/>
        <end position="122"/>
    </location>
</feature>
<evidence type="ECO:0000313" key="10">
    <source>
        <dbReference type="EMBL" id="TVY89666.1"/>
    </source>
</evidence>